<dbReference type="EMBL" id="OZ034819">
    <property type="protein sequence ID" value="CAL1395502.1"/>
    <property type="molecule type" value="Genomic_DNA"/>
</dbReference>
<evidence type="ECO:0000256" key="1">
    <source>
        <dbReference type="SAM" id="MobiDB-lite"/>
    </source>
</evidence>
<name>A0AAV2FC16_9ROSI</name>
<evidence type="ECO:0000313" key="3">
    <source>
        <dbReference type="Proteomes" id="UP001497516"/>
    </source>
</evidence>
<reference evidence="2 3" key="1">
    <citation type="submission" date="2024-04" db="EMBL/GenBank/DDBJ databases">
        <authorList>
            <person name="Fracassetti M."/>
        </authorList>
    </citation>
    <scope>NUCLEOTIDE SEQUENCE [LARGE SCALE GENOMIC DNA]</scope>
</reference>
<dbReference type="AlphaFoldDB" id="A0AAV2FC16"/>
<evidence type="ECO:0000313" key="2">
    <source>
        <dbReference type="EMBL" id="CAL1395502.1"/>
    </source>
</evidence>
<protein>
    <submittedName>
        <fullName evidence="2">Uncharacterized protein</fullName>
    </submittedName>
</protein>
<dbReference type="Proteomes" id="UP001497516">
    <property type="component" value="Chromosome 6"/>
</dbReference>
<accession>A0AAV2FC16</accession>
<keyword evidence="3" id="KW-1185">Reference proteome</keyword>
<sequence length="226" mass="24876">MLLPSAYNSQPAQQAWRGPLVAPHIHISPPSPVKSRPISILSSIRPAPPPFSNTKEAKTILARFEPGSGSSSTLHPPTDYKGFYVKVTIRHLFIKLTASTGGSFFTTHRKRARLQVSQHSLVSKHDLMEPALYQITNTRPPFIQPAFRKAPQPAPLGHFHRIRPASHFEPVNIDPPPTAQQNSTGLSATKIRAFRIRSPPPTLNQALCSDPSLMHNSPSTRTALTD</sequence>
<organism evidence="2 3">
    <name type="scientific">Linum trigynum</name>
    <dbReference type="NCBI Taxonomy" id="586398"/>
    <lineage>
        <taxon>Eukaryota</taxon>
        <taxon>Viridiplantae</taxon>
        <taxon>Streptophyta</taxon>
        <taxon>Embryophyta</taxon>
        <taxon>Tracheophyta</taxon>
        <taxon>Spermatophyta</taxon>
        <taxon>Magnoliopsida</taxon>
        <taxon>eudicotyledons</taxon>
        <taxon>Gunneridae</taxon>
        <taxon>Pentapetalae</taxon>
        <taxon>rosids</taxon>
        <taxon>fabids</taxon>
        <taxon>Malpighiales</taxon>
        <taxon>Linaceae</taxon>
        <taxon>Linum</taxon>
    </lineage>
</organism>
<feature type="region of interest" description="Disordered" evidence="1">
    <location>
        <begin position="202"/>
        <end position="226"/>
    </location>
</feature>
<proteinExistence type="predicted"/>
<gene>
    <name evidence="2" type="ORF">LTRI10_LOCUS35931</name>
</gene>
<feature type="compositionally biased region" description="Polar residues" evidence="1">
    <location>
        <begin position="214"/>
        <end position="226"/>
    </location>
</feature>